<name>A0ACC2P1F0_9HYME</name>
<comment type="caution">
    <text evidence="1">The sequence shown here is derived from an EMBL/GenBank/DDBJ whole genome shotgun (WGS) entry which is preliminary data.</text>
</comment>
<organism evidence="1 2">
    <name type="scientific">Eretmocerus hayati</name>
    <dbReference type="NCBI Taxonomy" id="131215"/>
    <lineage>
        <taxon>Eukaryota</taxon>
        <taxon>Metazoa</taxon>
        <taxon>Ecdysozoa</taxon>
        <taxon>Arthropoda</taxon>
        <taxon>Hexapoda</taxon>
        <taxon>Insecta</taxon>
        <taxon>Pterygota</taxon>
        <taxon>Neoptera</taxon>
        <taxon>Endopterygota</taxon>
        <taxon>Hymenoptera</taxon>
        <taxon>Apocrita</taxon>
        <taxon>Proctotrupomorpha</taxon>
        <taxon>Chalcidoidea</taxon>
        <taxon>Aphelinidae</taxon>
        <taxon>Aphelininae</taxon>
        <taxon>Eretmocerus</taxon>
    </lineage>
</organism>
<accession>A0ACC2P1F0</accession>
<proteinExistence type="predicted"/>
<dbReference type="EMBL" id="CM056742">
    <property type="protein sequence ID" value="KAJ8677144.1"/>
    <property type="molecule type" value="Genomic_DNA"/>
</dbReference>
<keyword evidence="2" id="KW-1185">Reference proteome</keyword>
<evidence type="ECO:0000313" key="2">
    <source>
        <dbReference type="Proteomes" id="UP001239111"/>
    </source>
</evidence>
<evidence type="ECO:0000313" key="1">
    <source>
        <dbReference type="EMBL" id="KAJ8677144.1"/>
    </source>
</evidence>
<dbReference type="Proteomes" id="UP001239111">
    <property type="component" value="Chromosome 2"/>
</dbReference>
<sequence length="447" mass="52689">MAKQAIFIIIDGIWEQRWMHSYNSTLHNGASPVQQRALHQCHVAAMNGRSESEWQKIWLHILTGSFPPQGVNETVHDFAESMKTLLRSMNCAWHDDCESLSEGEKLTWAREAESLITWRFWKSLRQEYRAMLPKVELDSFEEAISMAKAVEYQLNYVNFRAVISSKNHPIIYRKEYLSTILINHHTMPPISNHRRNFKYRAEEVSKLQTNKFAIYTKMRKFKKESTDTIENSRTELIELQTQLRMDFWRRWGLQDYRPISHTSETTQLNDIINFRKYLGKLKFRDFFHLFIERNRAYFEISITKDPSITESHLVTPHLGNFQNSIINPFNGYKNDDRPVRKSEENEPGFRHSRGVTHDNPCIVKVNNIKSPKVDKHILFIDEIENETRNGLNSTPDIGIGPKMTHPCANNDLVEKRKHDENVLEIRHIETNVDKLLKTPKLENEFEH</sequence>
<protein>
    <submittedName>
        <fullName evidence="1">Uncharacterized protein</fullName>
    </submittedName>
</protein>
<reference evidence="1" key="1">
    <citation type="submission" date="2023-04" db="EMBL/GenBank/DDBJ databases">
        <title>A chromosome-level genome assembly of the parasitoid wasp Eretmocerus hayati.</title>
        <authorList>
            <person name="Zhong Y."/>
            <person name="Liu S."/>
            <person name="Liu Y."/>
        </authorList>
    </citation>
    <scope>NUCLEOTIDE SEQUENCE</scope>
    <source>
        <strain evidence="1">ZJU_SS_LIU_2023</strain>
    </source>
</reference>
<gene>
    <name evidence="1" type="ORF">QAD02_012931</name>
</gene>